<gene>
    <name evidence="2" type="ORF">CJ204_11855</name>
</gene>
<proteinExistence type="predicted"/>
<keyword evidence="1" id="KW-0812">Transmembrane</keyword>
<feature type="transmembrane region" description="Helical" evidence="1">
    <location>
        <begin position="9"/>
        <end position="28"/>
    </location>
</feature>
<dbReference type="Gene3D" id="1.20.1250.20">
    <property type="entry name" value="MFS general substrate transporter like domains"/>
    <property type="match status" value="1"/>
</dbReference>
<dbReference type="RefSeq" id="WP_146007527.1">
    <property type="nucleotide sequence ID" value="NZ_PNHF01000035.1"/>
</dbReference>
<comment type="caution">
    <text evidence="2">The sequence shown here is derived from an EMBL/GenBank/DDBJ whole genome shotgun (WGS) entry which is preliminary data.</text>
</comment>
<dbReference type="InterPro" id="IPR011701">
    <property type="entry name" value="MFS"/>
</dbReference>
<keyword evidence="1" id="KW-0472">Membrane</keyword>
<feature type="transmembrane region" description="Helical" evidence="1">
    <location>
        <begin position="74"/>
        <end position="96"/>
    </location>
</feature>
<accession>A0A2N6SW47</accession>
<evidence type="ECO:0000313" key="3">
    <source>
        <dbReference type="Proteomes" id="UP000235363"/>
    </source>
</evidence>
<protein>
    <submittedName>
        <fullName evidence="2">MFS transporter</fullName>
    </submittedName>
</protein>
<evidence type="ECO:0000313" key="2">
    <source>
        <dbReference type="EMBL" id="PMC61279.1"/>
    </source>
</evidence>
<feature type="non-terminal residue" evidence="2">
    <location>
        <position position="1"/>
    </location>
</feature>
<dbReference type="AlphaFoldDB" id="A0A2N6SW47"/>
<sequence length="171" mass="17620">VLDRIAERIVMMTGALVLLAGVLAAVAMTATQVASWMVTAPIWVIIGGGMAMIVTPTGRVIRGSVAKQDLPAGFAAQFSLSHLAWLVTYPIAGWIGTASGFTLAWSVLAALAIAGAIAAHLLWPHEQKDSEAAPTGVAAAEPVISDRAVREETEAAEGTLAACQCACVRTV</sequence>
<dbReference type="GO" id="GO:0022857">
    <property type="term" value="F:transmembrane transporter activity"/>
    <property type="evidence" value="ECO:0007669"/>
    <property type="project" value="InterPro"/>
</dbReference>
<reference evidence="2 3" key="1">
    <citation type="submission" date="2017-09" db="EMBL/GenBank/DDBJ databases">
        <title>Bacterial strain isolated from the female urinary microbiota.</title>
        <authorList>
            <person name="Thomas-White K."/>
            <person name="Kumar N."/>
            <person name="Forster S."/>
            <person name="Putonti C."/>
            <person name="Lawley T."/>
            <person name="Wolfe A.J."/>
        </authorList>
    </citation>
    <scope>NUCLEOTIDE SEQUENCE [LARGE SCALE GENOMIC DNA]</scope>
    <source>
        <strain evidence="2 3">UMB0908</strain>
    </source>
</reference>
<dbReference type="Pfam" id="PF07690">
    <property type="entry name" value="MFS_1"/>
    <property type="match status" value="1"/>
</dbReference>
<dbReference type="SUPFAM" id="SSF103473">
    <property type="entry name" value="MFS general substrate transporter"/>
    <property type="match status" value="1"/>
</dbReference>
<evidence type="ECO:0000256" key="1">
    <source>
        <dbReference type="SAM" id="Phobius"/>
    </source>
</evidence>
<feature type="transmembrane region" description="Helical" evidence="1">
    <location>
        <begin position="34"/>
        <end position="54"/>
    </location>
</feature>
<dbReference type="Proteomes" id="UP000235363">
    <property type="component" value="Unassembled WGS sequence"/>
</dbReference>
<keyword evidence="1" id="KW-1133">Transmembrane helix</keyword>
<dbReference type="InterPro" id="IPR036259">
    <property type="entry name" value="MFS_trans_sf"/>
</dbReference>
<organism evidence="2 3">
    <name type="scientific">Corynebacterium xerosis</name>
    <dbReference type="NCBI Taxonomy" id="1725"/>
    <lineage>
        <taxon>Bacteria</taxon>
        <taxon>Bacillati</taxon>
        <taxon>Actinomycetota</taxon>
        <taxon>Actinomycetes</taxon>
        <taxon>Mycobacteriales</taxon>
        <taxon>Corynebacteriaceae</taxon>
        <taxon>Corynebacterium</taxon>
    </lineage>
</organism>
<feature type="transmembrane region" description="Helical" evidence="1">
    <location>
        <begin position="102"/>
        <end position="123"/>
    </location>
</feature>
<dbReference type="EMBL" id="PNHF01000035">
    <property type="protein sequence ID" value="PMC61279.1"/>
    <property type="molecule type" value="Genomic_DNA"/>
</dbReference>
<name>A0A2N6SW47_9CORY</name>